<evidence type="ECO:0000313" key="1">
    <source>
        <dbReference type="EMBL" id="MED6128455.1"/>
    </source>
</evidence>
<keyword evidence="2" id="KW-1185">Reference proteome</keyword>
<accession>A0ABU6RWP5</accession>
<reference evidence="1 2" key="1">
    <citation type="journal article" date="2023" name="Plants (Basel)">
        <title>Bridging the Gap: Combining Genomics and Transcriptomics Approaches to Understand Stylosanthes scabra, an Orphan Legume from the Brazilian Caatinga.</title>
        <authorList>
            <person name="Ferreira-Neto J.R.C."/>
            <person name="da Silva M.D."/>
            <person name="Binneck E."/>
            <person name="de Melo N.F."/>
            <person name="da Silva R.H."/>
            <person name="de Melo A.L.T.M."/>
            <person name="Pandolfi V."/>
            <person name="Bustamante F.O."/>
            <person name="Brasileiro-Vidal A.C."/>
            <person name="Benko-Iseppon A.M."/>
        </authorList>
    </citation>
    <scope>NUCLEOTIDE SEQUENCE [LARGE SCALE GENOMIC DNA]</scope>
    <source>
        <tissue evidence="1">Leaves</tissue>
    </source>
</reference>
<name>A0ABU6RWP5_9FABA</name>
<feature type="non-terminal residue" evidence="1">
    <location>
        <position position="122"/>
    </location>
</feature>
<sequence>MIHSDECRARERAALLGLKSRVAAEKTRFPLNPEARLLVPQRTRQPPLFGISMRGLLKEACNKLDMPAPLFGGLRATSYDGRDIHRYLVSLVLPGSSNELVVAGRIAADPNESLEDAARAGL</sequence>
<gene>
    <name evidence="1" type="ORF">PIB30_098085</name>
</gene>
<dbReference type="EMBL" id="JASCZI010032680">
    <property type="protein sequence ID" value="MED6128455.1"/>
    <property type="molecule type" value="Genomic_DNA"/>
</dbReference>
<dbReference type="Proteomes" id="UP001341840">
    <property type="component" value="Unassembled WGS sequence"/>
</dbReference>
<comment type="caution">
    <text evidence="1">The sequence shown here is derived from an EMBL/GenBank/DDBJ whole genome shotgun (WGS) entry which is preliminary data.</text>
</comment>
<protein>
    <submittedName>
        <fullName evidence="1">Uncharacterized protein</fullName>
    </submittedName>
</protein>
<proteinExistence type="predicted"/>
<organism evidence="1 2">
    <name type="scientific">Stylosanthes scabra</name>
    <dbReference type="NCBI Taxonomy" id="79078"/>
    <lineage>
        <taxon>Eukaryota</taxon>
        <taxon>Viridiplantae</taxon>
        <taxon>Streptophyta</taxon>
        <taxon>Embryophyta</taxon>
        <taxon>Tracheophyta</taxon>
        <taxon>Spermatophyta</taxon>
        <taxon>Magnoliopsida</taxon>
        <taxon>eudicotyledons</taxon>
        <taxon>Gunneridae</taxon>
        <taxon>Pentapetalae</taxon>
        <taxon>rosids</taxon>
        <taxon>fabids</taxon>
        <taxon>Fabales</taxon>
        <taxon>Fabaceae</taxon>
        <taxon>Papilionoideae</taxon>
        <taxon>50 kb inversion clade</taxon>
        <taxon>dalbergioids sensu lato</taxon>
        <taxon>Dalbergieae</taxon>
        <taxon>Pterocarpus clade</taxon>
        <taxon>Stylosanthes</taxon>
    </lineage>
</organism>
<evidence type="ECO:0000313" key="2">
    <source>
        <dbReference type="Proteomes" id="UP001341840"/>
    </source>
</evidence>